<evidence type="ECO:0000256" key="2">
    <source>
        <dbReference type="ARBA" id="ARBA00004653"/>
    </source>
</evidence>
<comment type="subcellular location">
    <subcellularLocation>
        <location evidence="1">Endosome membrane</location>
        <topology evidence="1">Multi-pass membrane protein</topology>
    </subcellularLocation>
    <subcellularLocation>
        <location evidence="2">Golgi apparatus membrane</location>
        <topology evidence="2">Multi-pass membrane protein</topology>
    </subcellularLocation>
</comment>
<dbReference type="Proteomes" id="UP000653305">
    <property type="component" value="Unassembled WGS sequence"/>
</dbReference>
<evidence type="ECO:0000313" key="12">
    <source>
        <dbReference type="Proteomes" id="UP000653305"/>
    </source>
</evidence>
<evidence type="ECO:0000256" key="9">
    <source>
        <dbReference type="ARBA" id="ARBA00023136"/>
    </source>
</evidence>
<evidence type="ECO:0000256" key="6">
    <source>
        <dbReference type="ARBA" id="ARBA00022753"/>
    </source>
</evidence>
<evidence type="ECO:0000256" key="8">
    <source>
        <dbReference type="ARBA" id="ARBA00023034"/>
    </source>
</evidence>
<dbReference type="InterPro" id="IPR004240">
    <property type="entry name" value="EMP70"/>
</dbReference>
<comment type="caution">
    <text evidence="10">Lacks conserved residue(s) required for the propagation of feature annotation.</text>
</comment>
<dbReference type="AlphaFoldDB" id="A0A830CQY7"/>
<keyword evidence="4 10" id="KW-0812">Transmembrane</keyword>
<feature type="transmembrane region" description="Helical" evidence="10">
    <location>
        <begin position="190"/>
        <end position="212"/>
    </location>
</feature>
<protein>
    <recommendedName>
        <fullName evidence="10">Transmembrane 9 superfamily member</fullName>
    </recommendedName>
</protein>
<keyword evidence="12" id="KW-1185">Reference proteome</keyword>
<dbReference type="PANTHER" id="PTHR10766:SF119">
    <property type="entry name" value="TRANSMEMBRANE 9 SUPERFAMILY MEMBER 5"/>
    <property type="match status" value="1"/>
</dbReference>
<evidence type="ECO:0000256" key="5">
    <source>
        <dbReference type="ARBA" id="ARBA00022729"/>
    </source>
</evidence>
<dbReference type="EMBL" id="BMAC01000790">
    <property type="protein sequence ID" value="GFQ02958.1"/>
    <property type="molecule type" value="Genomic_DNA"/>
</dbReference>
<dbReference type="GO" id="GO:0000139">
    <property type="term" value="C:Golgi membrane"/>
    <property type="evidence" value="ECO:0007669"/>
    <property type="project" value="UniProtKB-SubCell"/>
</dbReference>
<comment type="caution">
    <text evidence="11">The sequence shown here is derived from an EMBL/GenBank/DDBJ whole genome shotgun (WGS) entry which is preliminary data.</text>
</comment>
<keyword evidence="5" id="KW-0732">Signal</keyword>
<evidence type="ECO:0000313" key="11">
    <source>
        <dbReference type="EMBL" id="GFQ02958.1"/>
    </source>
</evidence>
<dbReference type="GO" id="GO:0072657">
    <property type="term" value="P:protein localization to membrane"/>
    <property type="evidence" value="ECO:0007669"/>
    <property type="project" value="TreeGrafter"/>
</dbReference>
<dbReference type="GO" id="GO:0010008">
    <property type="term" value="C:endosome membrane"/>
    <property type="evidence" value="ECO:0007669"/>
    <property type="project" value="UniProtKB-SubCell"/>
</dbReference>
<reference evidence="11" key="1">
    <citation type="submission" date="2020-07" db="EMBL/GenBank/DDBJ databases">
        <title>Ethylene signaling mediates host invasion by parasitic plants.</title>
        <authorList>
            <person name="Yoshida S."/>
        </authorList>
    </citation>
    <scope>NUCLEOTIDE SEQUENCE</scope>
    <source>
        <strain evidence="11">Okayama</strain>
    </source>
</reference>
<evidence type="ECO:0000256" key="4">
    <source>
        <dbReference type="ARBA" id="ARBA00022692"/>
    </source>
</evidence>
<accession>A0A830CQY7</accession>
<sequence length="265" mass="30100">MGILKLAIACPFSSTKSAHFIIPDQVVDKKESLGEVLNGDRLANALHDLEFAVNKTGVVLCQQNLNRGDVAKFRDAITNDFYYQMYYDDDLPIWAFIGKVENESWAVDGTGLKYFLFTRVQFDVVYNGNQVIEIHAFSDPGYVVDVTDDVDVTVEFTYSVSWNETSILYKNRMDRYTGASLLPVIHQTHLFSFVNSIVTLILLLGLLTVLYMRHLKNDLRKWSIGDEDEEKEVGWKYIHGDVFRCPTNLPFFSAVLGCGTQLITV</sequence>
<gene>
    <name evidence="11" type="ORF">PHJA_002439600</name>
</gene>
<proteinExistence type="inferred from homology"/>
<evidence type="ECO:0000256" key="1">
    <source>
        <dbReference type="ARBA" id="ARBA00004337"/>
    </source>
</evidence>
<dbReference type="PANTHER" id="PTHR10766">
    <property type="entry name" value="TRANSMEMBRANE 9 SUPERFAMILY PROTEIN"/>
    <property type="match status" value="1"/>
</dbReference>
<dbReference type="OrthoDB" id="1666796at2759"/>
<evidence type="ECO:0000256" key="7">
    <source>
        <dbReference type="ARBA" id="ARBA00022989"/>
    </source>
</evidence>
<organism evidence="11 12">
    <name type="scientific">Phtheirospermum japonicum</name>
    <dbReference type="NCBI Taxonomy" id="374723"/>
    <lineage>
        <taxon>Eukaryota</taxon>
        <taxon>Viridiplantae</taxon>
        <taxon>Streptophyta</taxon>
        <taxon>Embryophyta</taxon>
        <taxon>Tracheophyta</taxon>
        <taxon>Spermatophyta</taxon>
        <taxon>Magnoliopsida</taxon>
        <taxon>eudicotyledons</taxon>
        <taxon>Gunneridae</taxon>
        <taxon>Pentapetalae</taxon>
        <taxon>asterids</taxon>
        <taxon>lamiids</taxon>
        <taxon>Lamiales</taxon>
        <taxon>Orobanchaceae</taxon>
        <taxon>Orobanchaceae incertae sedis</taxon>
        <taxon>Phtheirospermum</taxon>
    </lineage>
</organism>
<evidence type="ECO:0000256" key="3">
    <source>
        <dbReference type="ARBA" id="ARBA00005227"/>
    </source>
</evidence>
<name>A0A830CQY7_9LAMI</name>
<dbReference type="Pfam" id="PF02990">
    <property type="entry name" value="EMP70"/>
    <property type="match status" value="1"/>
</dbReference>
<keyword evidence="6" id="KW-0967">Endosome</keyword>
<keyword evidence="8" id="KW-0333">Golgi apparatus</keyword>
<comment type="similarity">
    <text evidence="3 10">Belongs to the nonaspanin (TM9SF) (TC 9.A.2) family.</text>
</comment>
<keyword evidence="7 10" id="KW-1133">Transmembrane helix</keyword>
<evidence type="ECO:0000256" key="10">
    <source>
        <dbReference type="RuleBase" id="RU363079"/>
    </source>
</evidence>
<keyword evidence="9 10" id="KW-0472">Membrane</keyword>